<organism evidence="2 3">
    <name type="scientific">Tritrichomonas musculus</name>
    <dbReference type="NCBI Taxonomy" id="1915356"/>
    <lineage>
        <taxon>Eukaryota</taxon>
        <taxon>Metamonada</taxon>
        <taxon>Parabasalia</taxon>
        <taxon>Tritrichomonadida</taxon>
        <taxon>Tritrichomonadidae</taxon>
        <taxon>Tritrichomonas</taxon>
    </lineage>
</organism>
<evidence type="ECO:0000313" key="3">
    <source>
        <dbReference type="Proteomes" id="UP001470230"/>
    </source>
</evidence>
<evidence type="ECO:0000313" key="2">
    <source>
        <dbReference type="EMBL" id="KAK8882466.1"/>
    </source>
</evidence>
<dbReference type="EMBL" id="JAPFFF010000009">
    <property type="protein sequence ID" value="KAK8882466.1"/>
    <property type="molecule type" value="Genomic_DNA"/>
</dbReference>
<keyword evidence="3" id="KW-1185">Reference proteome</keyword>
<accession>A0ABR2JUP3</accession>
<evidence type="ECO:0008006" key="4">
    <source>
        <dbReference type="Google" id="ProtNLM"/>
    </source>
</evidence>
<dbReference type="SUPFAM" id="SSF47095">
    <property type="entry name" value="HMG-box"/>
    <property type="match status" value="1"/>
</dbReference>
<dbReference type="Proteomes" id="UP001470230">
    <property type="component" value="Unassembled WGS sequence"/>
</dbReference>
<comment type="caution">
    <text evidence="2">The sequence shown here is derived from an EMBL/GenBank/DDBJ whole genome shotgun (WGS) entry which is preliminary data.</text>
</comment>
<sequence length="134" mass="16032">MTNDHNNYDSLQPKDKIIFRNLLSSQLINDVASKPFFSVEDFYNSAWENFHEEKKGKRSRKKLENKENKTTVKEDHNDKLEPFQIYVKTQSKIRKEEFKNVSAKQKQKILSHEWFKISEADKQRIIDENGHFAK</sequence>
<name>A0ABR2JUP3_9EUKA</name>
<reference evidence="2 3" key="1">
    <citation type="submission" date="2024-04" db="EMBL/GenBank/DDBJ databases">
        <title>Tritrichomonas musculus Genome.</title>
        <authorList>
            <person name="Alves-Ferreira E."/>
            <person name="Grigg M."/>
            <person name="Lorenzi H."/>
            <person name="Galac M."/>
        </authorList>
    </citation>
    <scope>NUCLEOTIDE SEQUENCE [LARGE SCALE GENOMIC DNA]</scope>
    <source>
        <strain evidence="2 3">EAF2021</strain>
    </source>
</reference>
<protein>
    <recommendedName>
        <fullName evidence="4">HMG box domain-containing protein</fullName>
    </recommendedName>
</protein>
<evidence type="ECO:0000256" key="1">
    <source>
        <dbReference type="SAM" id="MobiDB-lite"/>
    </source>
</evidence>
<feature type="region of interest" description="Disordered" evidence="1">
    <location>
        <begin position="53"/>
        <end position="75"/>
    </location>
</feature>
<proteinExistence type="predicted"/>
<dbReference type="InterPro" id="IPR036910">
    <property type="entry name" value="HMG_box_dom_sf"/>
</dbReference>
<feature type="compositionally biased region" description="Basic and acidic residues" evidence="1">
    <location>
        <begin position="62"/>
        <end position="75"/>
    </location>
</feature>
<gene>
    <name evidence="2" type="ORF">M9Y10_045108</name>
</gene>